<proteinExistence type="predicted"/>
<name>A0AAN9LM98_CANGL</name>
<protein>
    <submittedName>
        <fullName evidence="1">Uncharacterized protein</fullName>
    </submittedName>
</protein>
<sequence length="204" mass="23285">MHGVHVENLTITEYDRCPYSLGMDRVQVVLMLDERHRSLARSKHDVNPASVFIHSAETSHADATIALNLLESLLPIVQNALEFHYEWDSKPPSQLATSSRIGQCAPLCINLYLEPVFSCYVFPIISMCVITSKHTLELRRERVHQMHGGPIKHGNRPRARERTRWTHAVRDDACPFFKSAMEPFARARAEVPWSKIRSSLLSCL</sequence>
<reference evidence="1 2" key="1">
    <citation type="submission" date="2024-01" db="EMBL/GenBank/DDBJ databases">
        <title>The genomes of 5 underutilized Papilionoideae crops provide insights into root nodulation and disease resistanc.</title>
        <authorList>
            <person name="Jiang F."/>
        </authorList>
    </citation>
    <scope>NUCLEOTIDE SEQUENCE [LARGE SCALE GENOMIC DNA]</scope>
    <source>
        <strain evidence="1">LVBAO_FW01</strain>
        <tissue evidence="1">Leaves</tissue>
    </source>
</reference>
<evidence type="ECO:0000313" key="2">
    <source>
        <dbReference type="Proteomes" id="UP001367508"/>
    </source>
</evidence>
<comment type="caution">
    <text evidence="1">The sequence shown here is derived from an EMBL/GenBank/DDBJ whole genome shotgun (WGS) entry which is preliminary data.</text>
</comment>
<dbReference type="AlphaFoldDB" id="A0AAN9LM98"/>
<keyword evidence="2" id="KW-1185">Reference proteome</keyword>
<gene>
    <name evidence="1" type="ORF">VNO77_19226</name>
</gene>
<evidence type="ECO:0000313" key="1">
    <source>
        <dbReference type="EMBL" id="KAK7338607.1"/>
    </source>
</evidence>
<organism evidence="1 2">
    <name type="scientific">Canavalia gladiata</name>
    <name type="common">Sword bean</name>
    <name type="synonym">Dolichos gladiatus</name>
    <dbReference type="NCBI Taxonomy" id="3824"/>
    <lineage>
        <taxon>Eukaryota</taxon>
        <taxon>Viridiplantae</taxon>
        <taxon>Streptophyta</taxon>
        <taxon>Embryophyta</taxon>
        <taxon>Tracheophyta</taxon>
        <taxon>Spermatophyta</taxon>
        <taxon>Magnoliopsida</taxon>
        <taxon>eudicotyledons</taxon>
        <taxon>Gunneridae</taxon>
        <taxon>Pentapetalae</taxon>
        <taxon>rosids</taxon>
        <taxon>fabids</taxon>
        <taxon>Fabales</taxon>
        <taxon>Fabaceae</taxon>
        <taxon>Papilionoideae</taxon>
        <taxon>50 kb inversion clade</taxon>
        <taxon>NPAAA clade</taxon>
        <taxon>indigoferoid/millettioid clade</taxon>
        <taxon>Phaseoleae</taxon>
        <taxon>Canavalia</taxon>
    </lineage>
</organism>
<dbReference type="Proteomes" id="UP001367508">
    <property type="component" value="Unassembled WGS sequence"/>
</dbReference>
<dbReference type="EMBL" id="JAYMYQ010000004">
    <property type="protein sequence ID" value="KAK7338607.1"/>
    <property type="molecule type" value="Genomic_DNA"/>
</dbReference>
<accession>A0AAN9LM98</accession>